<dbReference type="GO" id="GO:0016853">
    <property type="term" value="F:isomerase activity"/>
    <property type="evidence" value="ECO:0007669"/>
    <property type="project" value="UniProtKB-KW"/>
</dbReference>
<dbReference type="Gene3D" id="3.90.850.10">
    <property type="entry name" value="Fumarylacetoacetase-like, C-terminal domain"/>
    <property type="match status" value="1"/>
</dbReference>
<dbReference type="GO" id="GO:0018800">
    <property type="term" value="F:5-oxopent-3-ene-1,2,5-tricarboxylate decarboxylase activity"/>
    <property type="evidence" value="ECO:0007669"/>
    <property type="project" value="UniProtKB-EC"/>
</dbReference>
<dbReference type="EC" id="4.1.1.68" evidence="3"/>
<sequence>MKRARILLNNTVVNVTSENGKLWLTDDSSVIDANSVEWLPPKSAQILGLAVNSARHGDECQVNIPDNPILYFKLPNSLTGDKSSVQRPDNVSFYTPQSELVVEIGKAAHRVRKEDALKYVSGYTILNNFTAQDFVKGYYRPPVKAKNYDGSGVLGPWIVSADDIENPDSLSVTTTVNGKVVSSGSTADYIHSVADAIAYISDFMTLAPGSLITMGTIGGLVNVEAGDEVTVEISGIGSVTNTLVDSRTFYA</sequence>
<evidence type="ECO:0000256" key="1">
    <source>
        <dbReference type="ARBA" id="ARBA00022723"/>
    </source>
</evidence>
<dbReference type="Pfam" id="PF01557">
    <property type="entry name" value="FAA_hydrolase"/>
    <property type="match status" value="1"/>
</dbReference>
<dbReference type="SUPFAM" id="SSF56529">
    <property type="entry name" value="FAH"/>
    <property type="match status" value="1"/>
</dbReference>
<dbReference type="InterPro" id="IPR036663">
    <property type="entry name" value="Fumarylacetoacetase_C_sf"/>
</dbReference>
<comment type="caution">
    <text evidence="3">The sequence shown here is derived from an EMBL/GenBank/DDBJ whole genome shotgun (WGS) entry which is preliminary data.</text>
</comment>
<protein>
    <submittedName>
        <fullName evidence="3">5-oxopent-3-ene-1,2,5-tricarboxylate decarboxylase/2-hydroxyhepta-2,4-diene-1,7-dioate isomerase</fullName>
        <ecNumber evidence="3">4.1.1.68</ecNumber>
        <ecNumber evidence="3">5.3.3.-</ecNumber>
    </submittedName>
</protein>
<proteinExistence type="predicted"/>
<feature type="domain" description="Fumarylacetoacetase-like C-terminal" evidence="2">
    <location>
        <begin position="46"/>
        <end position="244"/>
    </location>
</feature>
<accession>A0ABV2SIH3</accession>
<dbReference type="PANTHER" id="PTHR11820:SF114">
    <property type="entry name" value="4-HYDROXYPHENYLACETATE CATABOLISM PROTEIN"/>
    <property type="match status" value="1"/>
</dbReference>
<keyword evidence="3" id="KW-0456">Lyase</keyword>
<evidence type="ECO:0000313" key="4">
    <source>
        <dbReference type="Proteomes" id="UP001549366"/>
    </source>
</evidence>
<gene>
    <name evidence="3" type="ORF">V5J35_002755</name>
</gene>
<reference evidence="3 4" key="1">
    <citation type="submission" date="2024-06" db="EMBL/GenBank/DDBJ databases">
        <title>Genomic Encyclopedia of Type Strains, Phase V (KMG-V): Genome sequencing to study the core and pangenomes of soil and plant-associated prokaryotes.</title>
        <authorList>
            <person name="Whitman W."/>
        </authorList>
    </citation>
    <scope>NUCLEOTIDE SEQUENCE [LARGE SCALE GENOMIC DNA]</scope>
    <source>
        <strain evidence="3 4">NE40</strain>
    </source>
</reference>
<dbReference type="EC" id="5.3.3.-" evidence="3"/>
<evidence type="ECO:0000259" key="2">
    <source>
        <dbReference type="Pfam" id="PF01557"/>
    </source>
</evidence>
<keyword evidence="1" id="KW-0479">Metal-binding</keyword>
<dbReference type="InterPro" id="IPR011234">
    <property type="entry name" value="Fumarylacetoacetase-like_C"/>
</dbReference>
<name>A0ABV2SIH3_9GAMM</name>
<evidence type="ECO:0000313" key="3">
    <source>
        <dbReference type="EMBL" id="MET4757563.1"/>
    </source>
</evidence>
<dbReference type="EMBL" id="JBEWTB010000002">
    <property type="protein sequence ID" value="MET4757563.1"/>
    <property type="molecule type" value="Genomic_DNA"/>
</dbReference>
<keyword evidence="4" id="KW-1185">Reference proteome</keyword>
<organism evidence="3 4">
    <name type="scientific">Endozoicomonas lisbonensis</name>
    <dbReference type="NCBI Taxonomy" id="3120522"/>
    <lineage>
        <taxon>Bacteria</taxon>
        <taxon>Pseudomonadati</taxon>
        <taxon>Pseudomonadota</taxon>
        <taxon>Gammaproteobacteria</taxon>
        <taxon>Oceanospirillales</taxon>
        <taxon>Endozoicomonadaceae</taxon>
        <taxon>Endozoicomonas</taxon>
    </lineage>
</organism>
<dbReference type="RefSeq" id="WP_354007709.1">
    <property type="nucleotide sequence ID" value="NZ_JBEWTA010000001.1"/>
</dbReference>
<dbReference type="PANTHER" id="PTHR11820">
    <property type="entry name" value="ACYLPYRUVASE"/>
    <property type="match status" value="1"/>
</dbReference>
<keyword evidence="3" id="KW-0413">Isomerase</keyword>
<dbReference type="Proteomes" id="UP001549366">
    <property type="component" value="Unassembled WGS sequence"/>
</dbReference>